<feature type="signal peptide" evidence="1">
    <location>
        <begin position="1"/>
        <end position="20"/>
    </location>
</feature>
<dbReference type="RefSeq" id="WP_092736683.1">
    <property type="nucleotide sequence ID" value="NZ_FNOV01000001.1"/>
</dbReference>
<proteinExistence type="predicted"/>
<feature type="chain" id="PRO_5011552844" description="Curli assembly protein CsgC" evidence="1">
    <location>
        <begin position="21"/>
        <end position="127"/>
    </location>
</feature>
<dbReference type="Proteomes" id="UP000199249">
    <property type="component" value="Unassembled WGS sequence"/>
</dbReference>
<dbReference type="OrthoDB" id="883947at2"/>
<gene>
    <name evidence="2" type="ORF">SAMN04488069_10147</name>
</gene>
<evidence type="ECO:0000313" key="2">
    <source>
        <dbReference type="EMBL" id="SDX33259.1"/>
    </source>
</evidence>
<dbReference type="AlphaFoldDB" id="A0A1H3AWQ9"/>
<keyword evidence="1" id="KW-0732">Signal</keyword>
<evidence type="ECO:0008006" key="4">
    <source>
        <dbReference type="Google" id="ProtNLM"/>
    </source>
</evidence>
<keyword evidence="3" id="KW-1185">Reference proteome</keyword>
<organism evidence="2 3">
    <name type="scientific">Hymenobacter psychrophilus</name>
    <dbReference type="NCBI Taxonomy" id="651662"/>
    <lineage>
        <taxon>Bacteria</taxon>
        <taxon>Pseudomonadati</taxon>
        <taxon>Bacteroidota</taxon>
        <taxon>Cytophagia</taxon>
        <taxon>Cytophagales</taxon>
        <taxon>Hymenobacteraceae</taxon>
        <taxon>Hymenobacter</taxon>
    </lineage>
</organism>
<accession>A0A1H3AWQ9</accession>
<sequence>MHTILLFMAGWAVVLGVSQATPSPPCRAWLQATPRGNMLEMTGNCSSRASAHGRYRYEMSLERQSSGGRSTSKQGGEFELAAGQSVVLSSAQVNIDDQTTYISHLRVFDAHNVLLAQDSVRYEPGNK</sequence>
<dbReference type="EMBL" id="FNOV01000001">
    <property type="protein sequence ID" value="SDX33259.1"/>
    <property type="molecule type" value="Genomic_DNA"/>
</dbReference>
<name>A0A1H3AWQ9_9BACT</name>
<evidence type="ECO:0000256" key="1">
    <source>
        <dbReference type="SAM" id="SignalP"/>
    </source>
</evidence>
<evidence type="ECO:0000313" key="3">
    <source>
        <dbReference type="Proteomes" id="UP000199249"/>
    </source>
</evidence>
<dbReference type="NCBIfam" id="NF041112">
    <property type="entry name" value="chap_CsgH_alph"/>
    <property type="match status" value="1"/>
</dbReference>
<dbReference type="InterPro" id="IPR053722">
    <property type="entry name" value="Curli_assembly_CsgC/AgfC"/>
</dbReference>
<dbReference type="STRING" id="651662.SAMN04488069_10147"/>
<protein>
    <recommendedName>
        <fullName evidence="4">Curli assembly protein CsgC</fullName>
    </recommendedName>
</protein>
<dbReference type="Gene3D" id="2.60.40.2420">
    <property type="match status" value="1"/>
</dbReference>
<reference evidence="3" key="1">
    <citation type="submission" date="2016-10" db="EMBL/GenBank/DDBJ databases">
        <authorList>
            <person name="Varghese N."/>
            <person name="Submissions S."/>
        </authorList>
    </citation>
    <scope>NUCLEOTIDE SEQUENCE [LARGE SCALE GENOMIC DNA]</scope>
    <source>
        <strain evidence="3">CGMCC 1.8975</strain>
    </source>
</reference>
<dbReference type="InterPro" id="IPR047726">
    <property type="entry name" value="CsgH_dom"/>
</dbReference>